<evidence type="ECO:0008006" key="4">
    <source>
        <dbReference type="Google" id="ProtNLM"/>
    </source>
</evidence>
<dbReference type="RefSeq" id="WP_115867370.1">
    <property type="nucleotide sequence ID" value="NZ_QREG01000004.1"/>
</dbReference>
<organism evidence="2 3">
    <name type="scientific">Marinoscillum furvescens DSM 4134</name>
    <dbReference type="NCBI Taxonomy" id="1122208"/>
    <lineage>
        <taxon>Bacteria</taxon>
        <taxon>Pseudomonadati</taxon>
        <taxon>Bacteroidota</taxon>
        <taxon>Cytophagia</taxon>
        <taxon>Cytophagales</taxon>
        <taxon>Reichenbachiellaceae</taxon>
        <taxon>Marinoscillum</taxon>
    </lineage>
</organism>
<comment type="caution">
    <text evidence="2">The sequence shown here is derived from an EMBL/GenBank/DDBJ whole genome shotgun (WGS) entry which is preliminary data.</text>
</comment>
<gene>
    <name evidence="2" type="ORF">C7460_104327</name>
</gene>
<feature type="signal peptide" evidence="1">
    <location>
        <begin position="1"/>
        <end position="23"/>
    </location>
</feature>
<evidence type="ECO:0000313" key="2">
    <source>
        <dbReference type="EMBL" id="REE01304.1"/>
    </source>
</evidence>
<keyword evidence="3" id="KW-1185">Reference proteome</keyword>
<keyword evidence="1" id="KW-0732">Signal</keyword>
<accession>A0A3D9L746</accession>
<dbReference type="Proteomes" id="UP000256779">
    <property type="component" value="Unassembled WGS sequence"/>
</dbReference>
<sequence>MKSLRTLLTALLATFLLSTCEQSEPPNPENQKGLVEVVLLTESKHLQGLVHELELSSPPHARYSSSLLDAVDFDRAVKSINPETGNTHYSFSMTDDNGFILRKFILTENQVNEVVGSVFEYEMDAEWYAEYDSFPGMDKYTGYFRILDLEGNVIAKNKMVNGTSEAKESTSGRTSGMTCSSRIVQIGQICVGGYCSPKYETVTTCYFTTSSGGGGSSGSPTLGDSYTEPRPEYVVFEFDDSEPMGTAPSTASNSWRLAQTFGKLCDNIIFKYSANSFKAEISGLGGTYHNYVTNKILNIELGVNCVDIPEYYIGTSHQAATGFANIFNSARTKVEQELESGLLAPNVTAMRNRLIAIITSGLQSKYSGATFGLGECQGNVAKNVADYGC</sequence>
<protein>
    <recommendedName>
        <fullName evidence="4">Lipoprotein</fullName>
    </recommendedName>
</protein>
<evidence type="ECO:0000313" key="3">
    <source>
        <dbReference type="Proteomes" id="UP000256779"/>
    </source>
</evidence>
<dbReference type="AlphaFoldDB" id="A0A3D9L746"/>
<proteinExistence type="predicted"/>
<evidence type="ECO:0000256" key="1">
    <source>
        <dbReference type="SAM" id="SignalP"/>
    </source>
</evidence>
<feature type="chain" id="PRO_5017543364" description="Lipoprotein" evidence="1">
    <location>
        <begin position="24"/>
        <end position="389"/>
    </location>
</feature>
<name>A0A3D9L746_MARFU</name>
<reference evidence="2 3" key="1">
    <citation type="submission" date="2018-07" db="EMBL/GenBank/DDBJ databases">
        <title>Genomic Encyclopedia of Type Strains, Phase IV (KMG-IV): sequencing the most valuable type-strain genomes for metagenomic binning, comparative biology and taxonomic classification.</title>
        <authorList>
            <person name="Goeker M."/>
        </authorList>
    </citation>
    <scope>NUCLEOTIDE SEQUENCE [LARGE SCALE GENOMIC DNA]</scope>
    <source>
        <strain evidence="2 3">DSM 4134</strain>
    </source>
</reference>
<dbReference type="EMBL" id="QREG01000004">
    <property type="protein sequence ID" value="REE01304.1"/>
    <property type="molecule type" value="Genomic_DNA"/>
</dbReference>